<gene>
    <name evidence="2" type="ORF">QU24_23800</name>
</gene>
<name>A0A0B1QZ04_9GAMM</name>
<feature type="region of interest" description="Disordered" evidence="1">
    <location>
        <begin position="1"/>
        <end position="61"/>
    </location>
</feature>
<dbReference type="EMBL" id="JTJJ01000119">
    <property type="protein sequence ID" value="KHJ65619.1"/>
    <property type="molecule type" value="Genomic_DNA"/>
</dbReference>
<evidence type="ECO:0000256" key="1">
    <source>
        <dbReference type="SAM" id="MobiDB-lite"/>
    </source>
</evidence>
<sequence length="61" mass="6975">MTKSDSNERHKNAGNESKGHQAPDSVKDDKHPAKDNPDEHGEIPRTRDDSKDHKRDPFQDK</sequence>
<proteinExistence type="predicted"/>
<accession>A0A0B1QZ04</accession>
<comment type="caution">
    <text evidence="2">The sequence shown here is derived from an EMBL/GenBank/DDBJ whole genome shotgun (WGS) entry which is preliminary data.</text>
</comment>
<evidence type="ECO:0000313" key="2">
    <source>
        <dbReference type="EMBL" id="KHJ65619.1"/>
    </source>
</evidence>
<organism evidence="2 3">
    <name type="scientific">Pantoea rodasii</name>
    <dbReference type="NCBI Taxonomy" id="1076549"/>
    <lineage>
        <taxon>Bacteria</taxon>
        <taxon>Pseudomonadati</taxon>
        <taxon>Pseudomonadota</taxon>
        <taxon>Gammaproteobacteria</taxon>
        <taxon>Enterobacterales</taxon>
        <taxon>Erwiniaceae</taxon>
        <taxon>Pantoea</taxon>
    </lineage>
</organism>
<protein>
    <submittedName>
        <fullName evidence="2">Uncharacterized protein</fullName>
    </submittedName>
</protein>
<dbReference type="Proteomes" id="UP000030853">
    <property type="component" value="Unassembled WGS sequence"/>
</dbReference>
<dbReference type="RefSeq" id="WP_039336278.1">
    <property type="nucleotide sequence ID" value="NZ_JTJJ01000119.1"/>
</dbReference>
<dbReference type="AlphaFoldDB" id="A0A0B1QZ04"/>
<evidence type="ECO:0000313" key="3">
    <source>
        <dbReference type="Proteomes" id="UP000030853"/>
    </source>
</evidence>
<reference evidence="2 3" key="1">
    <citation type="submission" date="2014-11" db="EMBL/GenBank/DDBJ databases">
        <title>Genome sequencing of Pantoea rodasii ND03.</title>
        <authorList>
            <person name="Muhamad Yunos N.Y."/>
            <person name="Chan K.-G."/>
        </authorList>
    </citation>
    <scope>NUCLEOTIDE SEQUENCE [LARGE SCALE GENOMIC DNA]</scope>
    <source>
        <strain evidence="2 3">ND03</strain>
    </source>
</reference>